<comment type="function">
    <text evidence="14">Mitochondrial GTPase involved in mitochondrial trafficking. Probably involved in control of anterograde transport of mitochondria and their subcellular distribution.</text>
</comment>
<dbReference type="Gene3D" id="3.40.50.300">
    <property type="entry name" value="P-loop containing nucleotide triphosphate hydrolases"/>
    <property type="match status" value="2"/>
</dbReference>
<dbReference type="Pfam" id="PF13202">
    <property type="entry name" value="EF-hand_5"/>
    <property type="match status" value="2"/>
</dbReference>
<keyword evidence="13 14" id="KW-0472">Membrane</keyword>
<dbReference type="InterPro" id="IPR013566">
    <property type="entry name" value="EF_hand_assoc_1"/>
</dbReference>
<dbReference type="PROSITE" id="PS00018">
    <property type="entry name" value="EF_HAND_1"/>
    <property type="match status" value="2"/>
</dbReference>
<dbReference type="EMBL" id="OV725081">
    <property type="protein sequence ID" value="CAH1403973.1"/>
    <property type="molecule type" value="Genomic_DNA"/>
</dbReference>
<dbReference type="Pfam" id="PF08356">
    <property type="entry name" value="EF_assoc_2"/>
    <property type="match status" value="1"/>
</dbReference>
<organism evidence="17 18">
    <name type="scientific">Nezara viridula</name>
    <name type="common">Southern green stink bug</name>
    <name type="synonym">Cimex viridulus</name>
    <dbReference type="NCBI Taxonomy" id="85310"/>
    <lineage>
        <taxon>Eukaryota</taxon>
        <taxon>Metazoa</taxon>
        <taxon>Ecdysozoa</taxon>
        <taxon>Arthropoda</taxon>
        <taxon>Hexapoda</taxon>
        <taxon>Insecta</taxon>
        <taxon>Pterygota</taxon>
        <taxon>Neoptera</taxon>
        <taxon>Paraneoptera</taxon>
        <taxon>Hemiptera</taxon>
        <taxon>Heteroptera</taxon>
        <taxon>Panheteroptera</taxon>
        <taxon>Pentatomomorpha</taxon>
        <taxon>Pentatomoidea</taxon>
        <taxon>Pentatomidae</taxon>
        <taxon>Pentatominae</taxon>
        <taxon>Nezara</taxon>
    </lineage>
</organism>
<evidence type="ECO:0000256" key="2">
    <source>
        <dbReference type="ARBA" id="ARBA00007981"/>
    </source>
</evidence>
<dbReference type="Pfam" id="PF00071">
    <property type="entry name" value="Ras"/>
    <property type="match status" value="2"/>
</dbReference>
<evidence type="ECO:0000256" key="6">
    <source>
        <dbReference type="ARBA" id="ARBA00022741"/>
    </source>
</evidence>
<dbReference type="InterPro" id="IPR011992">
    <property type="entry name" value="EF-hand-dom_pair"/>
</dbReference>
<evidence type="ECO:0000256" key="12">
    <source>
        <dbReference type="ARBA" id="ARBA00023134"/>
    </source>
</evidence>
<dbReference type="PROSITE" id="PS51419">
    <property type="entry name" value="RAB"/>
    <property type="match status" value="1"/>
</dbReference>
<evidence type="ECO:0000256" key="3">
    <source>
        <dbReference type="ARBA" id="ARBA00022692"/>
    </source>
</evidence>
<evidence type="ECO:0000256" key="7">
    <source>
        <dbReference type="ARBA" id="ARBA00022787"/>
    </source>
</evidence>
<dbReference type="FunFam" id="3.40.50.300:FF:000170">
    <property type="entry name" value="Mitochondrial Rho GTPase"/>
    <property type="match status" value="1"/>
</dbReference>
<dbReference type="Gene3D" id="1.10.238.10">
    <property type="entry name" value="EF-hand"/>
    <property type="match status" value="2"/>
</dbReference>
<keyword evidence="8 14" id="KW-0378">Hydrolase</keyword>
<reference evidence="17" key="1">
    <citation type="submission" date="2022-01" db="EMBL/GenBank/DDBJ databases">
        <authorList>
            <person name="King R."/>
        </authorList>
    </citation>
    <scope>NUCLEOTIDE SEQUENCE</scope>
</reference>
<dbReference type="PANTHER" id="PTHR46819:SF1">
    <property type="entry name" value="EF-HAND CALCIUM-BINDING DOMAIN-CONTAINING PROTEIN 7"/>
    <property type="match status" value="1"/>
</dbReference>
<keyword evidence="10" id="KW-1133">Transmembrane helix</keyword>
<dbReference type="AlphaFoldDB" id="A0A9P0MQY9"/>
<evidence type="ECO:0000256" key="4">
    <source>
        <dbReference type="ARBA" id="ARBA00022723"/>
    </source>
</evidence>
<dbReference type="SUPFAM" id="SSF47473">
    <property type="entry name" value="EF-hand"/>
    <property type="match status" value="1"/>
</dbReference>
<dbReference type="InterPro" id="IPR027417">
    <property type="entry name" value="P-loop_NTPase"/>
</dbReference>
<accession>A0A9P0MQY9</accession>
<sequence length="647" mass="73963">MVRITTRKNVRILLLGDRGVGKTSLILSLVSEEFPDDVPAKAEEITIPADVTPEMVPTFIVDYSAAEQTDDQLLEEIRKAHVICLVYSVDDERTLMRITTHWLPLLRDAIPHSRCPIILVGNKEDLIEDTTVDAAQEIMEEYPEIESFVECSAKSLKNISEMFYYAQKAVLHPIAPIYIADKQDLTEGCKIALTRIFRVCDLDNDGFLNDEELNEFQKRCFDLPLRKKAMEEVKEIIRRHITGGVSHNNCITLKGFLYLHCLFVQRGRSHTTWTVLRKFGYNDHLDLSKDYRFPQVKVPRGSSTELSHRGAEFFKRLFNKYDKDKDGALSEVELAEMFKICPRVWGTNIQNIVPTNAKEWITQQGFLCFWTLTTVSDLQKTFEYLAYFGYPINECENQLSAIQVTREKKLDLLKKQSTRNVYQCHVIGTKGVGKSTVCRRLIDHTFERIKKDTSGIPQKTINMVTVYGQEKYLIMKDIEVGNVMDPLEPSDLKCDVVCLVYDTVNPKSFEYVARIYLKYFDDGKIPVLFVCNKSDLIPEIRQDYLVTPSAFCDAHNLAPPHRHTCTDVGTKEIYHKLATMAAFPHLTELSLLSSDSILWKAGLGIAFVAAIGLVVSKLMKHESILNTIFYSFSFEDLDTADFSFINT</sequence>
<feature type="domain" description="Miro" evidence="16">
    <location>
        <begin position="419"/>
        <end position="583"/>
    </location>
</feature>
<keyword evidence="4" id="KW-0479">Metal-binding</keyword>
<dbReference type="OrthoDB" id="10020961at2759"/>
<feature type="domain" description="EF-hand" evidence="15">
    <location>
        <begin position="309"/>
        <end position="344"/>
    </location>
</feature>
<dbReference type="InterPro" id="IPR021181">
    <property type="entry name" value="Miro"/>
</dbReference>
<dbReference type="SMART" id="SM00054">
    <property type="entry name" value="EFh"/>
    <property type="match status" value="2"/>
</dbReference>
<comment type="similarity">
    <text evidence="2 14">Belongs to the mitochondrial Rho GTPase family.</text>
</comment>
<dbReference type="Proteomes" id="UP001152798">
    <property type="component" value="Chromosome 5"/>
</dbReference>
<dbReference type="FunFam" id="1.10.238.10:FF:000011">
    <property type="entry name" value="Mitochondrial Rho GTPase"/>
    <property type="match status" value="1"/>
</dbReference>
<dbReference type="InterPro" id="IPR001806">
    <property type="entry name" value="Small_GTPase"/>
</dbReference>
<evidence type="ECO:0000256" key="9">
    <source>
        <dbReference type="ARBA" id="ARBA00022837"/>
    </source>
</evidence>
<protein>
    <recommendedName>
        <fullName evidence="14">Mitochondrial Rho GTPase</fullName>
        <ecNumber evidence="14">3.6.5.-</ecNumber>
    </recommendedName>
</protein>
<dbReference type="InterPro" id="IPR018247">
    <property type="entry name" value="EF_Hand_1_Ca_BS"/>
</dbReference>
<dbReference type="Pfam" id="PF08355">
    <property type="entry name" value="EF_assoc_1"/>
    <property type="match status" value="1"/>
</dbReference>
<evidence type="ECO:0000259" key="16">
    <source>
        <dbReference type="PROSITE" id="PS51423"/>
    </source>
</evidence>
<keyword evidence="7 14" id="KW-1000">Mitochondrion outer membrane</keyword>
<keyword evidence="18" id="KW-1185">Reference proteome</keyword>
<dbReference type="PANTHER" id="PTHR46819">
    <property type="entry name" value="EF-HAND CALCIUM-BINDING DOMAIN-CONTAINING PROTEIN 7"/>
    <property type="match status" value="1"/>
</dbReference>
<dbReference type="InterPro" id="IPR020860">
    <property type="entry name" value="MIRO_dom"/>
</dbReference>
<dbReference type="CDD" id="cd01893">
    <property type="entry name" value="Miro1"/>
    <property type="match status" value="1"/>
</dbReference>
<keyword evidence="11 14" id="KW-0496">Mitochondrion</keyword>
<dbReference type="PROSITE" id="PS51421">
    <property type="entry name" value="RAS"/>
    <property type="match status" value="1"/>
</dbReference>
<evidence type="ECO:0000256" key="8">
    <source>
        <dbReference type="ARBA" id="ARBA00022801"/>
    </source>
</evidence>
<comment type="subcellular location">
    <subcellularLocation>
        <location evidence="1 14">Mitochondrion outer membrane</location>
        <topology evidence="1 14">Single-pass type IV membrane protein</topology>
    </subcellularLocation>
</comment>
<keyword evidence="5" id="KW-0677">Repeat</keyword>
<dbReference type="InterPro" id="IPR002048">
    <property type="entry name" value="EF_hand_dom"/>
</dbReference>
<evidence type="ECO:0000256" key="5">
    <source>
        <dbReference type="ARBA" id="ARBA00022737"/>
    </source>
</evidence>
<keyword evidence="12 14" id="KW-0342">GTP-binding</keyword>
<evidence type="ECO:0000313" key="18">
    <source>
        <dbReference type="Proteomes" id="UP001152798"/>
    </source>
</evidence>
<evidence type="ECO:0000313" key="17">
    <source>
        <dbReference type="EMBL" id="CAH1403973.1"/>
    </source>
</evidence>
<keyword evidence="3" id="KW-0812">Transmembrane</keyword>
<dbReference type="GO" id="GO:0005509">
    <property type="term" value="F:calcium ion binding"/>
    <property type="evidence" value="ECO:0007669"/>
    <property type="project" value="InterPro"/>
</dbReference>
<dbReference type="SMART" id="SM00175">
    <property type="entry name" value="RAB"/>
    <property type="match status" value="1"/>
</dbReference>
<dbReference type="SUPFAM" id="SSF52540">
    <property type="entry name" value="P-loop containing nucleoside triphosphate hydrolases"/>
    <property type="match status" value="2"/>
</dbReference>
<evidence type="ECO:0000256" key="11">
    <source>
        <dbReference type="ARBA" id="ARBA00023128"/>
    </source>
</evidence>
<dbReference type="PROSITE" id="PS50222">
    <property type="entry name" value="EF_HAND_2"/>
    <property type="match status" value="1"/>
</dbReference>
<keyword evidence="6 14" id="KW-0547">Nucleotide-binding</keyword>
<keyword evidence="9 14" id="KW-0106">Calcium</keyword>
<evidence type="ECO:0000256" key="13">
    <source>
        <dbReference type="ARBA" id="ARBA00023136"/>
    </source>
</evidence>
<dbReference type="SMART" id="SM00174">
    <property type="entry name" value="RHO"/>
    <property type="match status" value="1"/>
</dbReference>
<dbReference type="EC" id="3.6.5.-" evidence="14"/>
<feature type="domain" description="Miro" evidence="16">
    <location>
        <begin position="7"/>
        <end position="172"/>
    </location>
</feature>
<evidence type="ECO:0000259" key="15">
    <source>
        <dbReference type="PROSITE" id="PS50222"/>
    </source>
</evidence>
<dbReference type="InterPro" id="IPR052266">
    <property type="entry name" value="Miro-EF-hand_domain"/>
</dbReference>
<dbReference type="GO" id="GO:0003924">
    <property type="term" value="F:GTPase activity"/>
    <property type="evidence" value="ECO:0007669"/>
    <property type="project" value="InterPro"/>
</dbReference>
<evidence type="ECO:0000256" key="10">
    <source>
        <dbReference type="ARBA" id="ARBA00022989"/>
    </source>
</evidence>
<dbReference type="PIRSF" id="PIRSF037488">
    <property type="entry name" value="Mt_Rho_GTPase"/>
    <property type="match status" value="1"/>
</dbReference>
<evidence type="ECO:0000256" key="1">
    <source>
        <dbReference type="ARBA" id="ARBA00004200"/>
    </source>
</evidence>
<dbReference type="PROSITE" id="PS51423">
    <property type="entry name" value="MIRO"/>
    <property type="match status" value="2"/>
</dbReference>
<proteinExistence type="inferred from homology"/>
<dbReference type="InterPro" id="IPR013567">
    <property type="entry name" value="EF_hand_assoc_2"/>
</dbReference>
<dbReference type="GO" id="GO:0005525">
    <property type="term" value="F:GTP binding"/>
    <property type="evidence" value="ECO:0007669"/>
    <property type="project" value="UniProtKB-KW"/>
</dbReference>
<dbReference type="SMART" id="SM00173">
    <property type="entry name" value="RAS"/>
    <property type="match status" value="1"/>
</dbReference>
<name>A0A9P0MQY9_NEZVI</name>
<dbReference type="GO" id="GO:0007005">
    <property type="term" value="P:mitochondrion organization"/>
    <property type="evidence" value="ECO:0007669"/>
    <property type="project" value="InterPro"/>
</dbReference>
<evidence type="ECO:0000256" key="14">
    <source>
        <dbReference type="PIRNR" id="PIRNR037488"/>
    </source>
</evidence>
<dbReference type="GO" id="GO:0005741">
    <property type="term" value="C:mitochondrial outer membrane"/>
    <property type="evidence" value="ECO:0007669"/>
    <property type="project" value="UniProtKB-SubCell"/>
</dbReference>
<gene>
    <name evidence="17" type="ORF">NEZAVI_LOCUS12475</name>
</gene>
<dbReference type="PRINTS" id="PR00449">
    <property type="entry name" value="RASTRNSFRMNG"/>
</dbReference>